<organism evidence="1 2">
    <name type="scientific">Paenibacillus durus ATCC 35681</name>
    <dbReference type="NCBI Taxonomy" id="1333534"/>
    <lineage>
        <taxon>Bacteria</taxon>
        <taxon>Bacillati</taxon>
        <taxon>Bacillota</taxon>
        <taxon>Bacilli</taxon>
        <taxon>Bacillales</taxon>
        <taxon>Paenibacillaceae</taxon>
        <taxon>Paenibacillus</taxon>
    </lineage>
</organism>
<reference evidence="1 2" key="1">
    <citation type="submission" date="2015-03" db="EMBL/GenBank/DDBJ databases">
        <authorList>
            <person name="Abdul Halim M."/>
        </authorList>
    </citation>
    <scope>NUCLEOTIDE SEQUENCE [LARGE SCALE GENOMIC DNA]</scope>
    <source>
        <strain evidence="1 2">ATCC 35681</strain>
    </source>
</reference>
<sequence length="154" mass="18353">MKKTRGLKKHYRRIRKNLINIPLHLDDKESWYNMWHVHVEGKGISNISLKHRRSHIKELLNFLDGVEDHSRNSKLPFQTWIHIDAESGTCDSLYIHTPNPHTEYPYIIATKITKEMKVDPMFAGIIDEKNYENGINIRAKLFNNEEKFRRIIVY</sequence>
<dbReference type="PATRIC" id="fig|1333534.5.peg.3914"/>
<evidence type="ECO:0000313" key="2">
    <source>
        <dbReference type="Proteomes" id="UP000034189"/>
    </source>
</evidence>
<dbReference type="OrthoDB" id="7059463at2"/>
<dbReference type="AlphaFoldDB" id="A0A0F7FBL0"/>
<gene>
    <name evidence="1" type="ORF">VK70_17760</name>
</gene>
<name>A0A0F7FBL0_PAEDU</name>
<dbReference type="HOGENOM" id="CLU_1702522_0_0_9"/>
<proteinExistence type="predicted"/>
<evidence type="ECO:0000313" key="1">
    <source>
        <dbReference type="EMBL" id="AKG36180.1"/>
    </source>
</evidence>
<dbReference type="EMBL" id="CP011114">
    <property type="protein sequence ID" value="AKG36180.1"/>
    <property type="molecule type" value="Genomic_DNA"/>
</dbReference>
<reference evidence="1 2" key="2">
    <citation type="journal article" date="2016" name="Genome Announc.">
        <title>Genome Sequence of a Gram-Positive Diazotroph, Paenibacillus durus Type Strain ATCC 35681.</title>
        <authorList>
            <person name="Halim M.A."/>
            <person name="Rahman A.Y."/>
            <person name="Sim K.S."/>
            <person name="Yam H.C."/>
            <person name="Rahim A.A."/>
            <person name="Ghazali A.H."/>
            <person name="Najimudin N."/>
        </authorList>
    </citation>
    <scope>NUCLEOTIDE SEQUENCE [LARGE SCALE GENOMIC DNA]</scope>
    <source>
        <strain evidence="1 2">ATCC 35681</strain>
    </source>
</reference>
<dbReference type="Proteomes" id="UP000034189">
    <property type="component" value="Chromosome"/>
</dbReference>
<accession>A0A0F7FBL0</accession>
<protein>
    <submittedName>
        <fullName evidence="1">Uncharacterized protein</fullName>
    </submittedName>
</protein>
<dbReference type="RefSeq" id="WP_046723589.1">
    <property type="nucleotide sequence ID" value="NZ_CP011114.1"/>
</dbReference>